<evidence type="ECO:0000313" key="3">
    <source>
        <dbReference type="EMBL" id="GAA0541680.1"/>
    </source>
</evidence>
<dbReference type="InterPro" id="IPR029063">
    <property type="entry name" value="SAM-dependent_MTases_sf"/>
</dbReference>
<dbReference type="EMBL" id="BAAAGS010000033">
    <property type="protein sequence ID" value="GAA0541680.1"/>
    <property type="molecule type" value="Genomic_DNA"/>
</dbReference>
<keyword evidence="1" id="KW-0808">Transferase</keyword>
<dbReference type="CDD" id="cd02440">
    <property type="entry name" value="AdoMet_MTases"/>
    <property type="match status" value="1"/>
</dbReference>
<name>A0ABN1DER6_SACER</name>
<sequence>MTDVQERLELRDRMYGENDLSKLELFAGGYLNFGYWRDIDARGGLTVEHRVASQEAMYRLAADALGIRDGDRVLDVGCGRGKGTALVAEEYPVREIYGTDLLEVQVDRAKNANAAAIAAMPGRLHYVAGAASRLPLPERSMHRVFSVEAAQHFEDIPGFAAEAHRVLAPSGVLAVATFFATAAGRGPALAERLDTFASGVDLATGVEEFRGTLAAAGFAGVTSESIGEHVFPGLDRWLARTAYASTWAREWLGCYRDGLVDYYLITATRAG</sequence>
<dbReference type="Gene3D" id="3.40.50.150">
    <property type="entry name" value="Vaccinia Virus protein VP39"/>
    <property type="match status" value="1"/>
</dbReference>
<proteinExistence type="predicted"/>
<dbReference type="Pfam" id="PF08241">
    <property type="entry name" value="Methyltransf_11"/>
    <property type="match status" value="1"/>
</dbReference>
<dbReference type="PANTHER" id="PTHR44068:SF11">
    <property type="entry name" value="GERANYL DIPHOSPHATE 2-C-METHYLTRANSFERASE"/>
    <property type="match status" value="1"/>
</dbReference>
<protein>
    <recommendedName>
        <fullName evidence="2">Methyltransferase type 11 domain-containing protein</fullName>
    </recommendedName>
</protein>
<evidence type="ECO:0000313" key="4">
    <source>
        <dbReference type="Proteomes" id="UP001500729"/>
    </source>
</evidence>
<accession>A0ABN1DER6</accession>
<gene>
    <name evidence="3" type="ORF">GCM10009533_45900</name>
</gene>
<evidence type="ECO:0000256" key="1">
    <source>
        <dbReference type="ARBA" id="ARBA00022679"/>
    </source>
</evidence>
<keyword evidence="4" id="KW-1185">Reference proteome</keyword>
<dbReference type="Proteomes" id="UP001500729">
    <property type="component" value="Unassembled WGS sequence"/>
</dbReference>
<evidence type="ECO:0000259" key="2">
    <source>
        <dbReference type="Pfam" id="PF08241"/>
    </source>
</evidence>
<reference evidence="3 4" key="1">
    <citation type="journal article" date="2019" name="Int. J. Syst. Evol. Microbiol.">
        <title>The Global Catalogue of Microorganisms (GCM) 10K type strain sequencing project: providing services to taxonomists for standard genome sequencing and annotation.</title>
        <authorList>
            <consortium name="The Broad Institute Genomics Platform"/>
            <consortium name="The Broad Institute Genome Sequencing Center for Infectious Disease"/>
            <person name="Wu L."/>
            <person name="Ma J."/>
        </authorList>
    </citation>
    <scope>NUCLEOTIDE SEQUENCE [LARGE SCALE GENOMIC DNA]</scope>
    <source>
        <strain evidence="3 4">JCM 10303</strain>
    </source>
</reference>
<dbReference type="InterPro" id="IPR050447">
    <property type="entry name" value="Erg6_SMT_methyltransf"/>
</dbReference>
<dbReference type="SUPFAM" id="SSF53335">
    <property type="entry name" value="S-adenosyl-L-methionine-dependent methyltransferases"/>
    <property type="match status" value="1"/>
</dbReference>
<dbReference type="RefSeq" id="WP_009946939.1">
    <property type="nucleotide sequence ID" value="NZ_BAAAGS010000033.1"/>
</dbReference>
<comment type="caution">
    <text evidence="3">The sequence shown here is derived from an EMBL/GenBank/DDBJ whole genome shotgun (WGS) entry which is preliminary data.</text>
</comment>
<dbReference type="PANTHER" id="PTHR44068">
    <property type="entry name" value="ZGC:194242"/>
    <property type="match status" value="1"/>
</dbReference>
<organism evidence="3 4">
    <name type="scientific">Saccharopolyspora erythraea</name>
    <name type="common">Streptomyces erythraeus</name>
    <dbReference type="NCBI Taxonomy" id="1836"/>
    <lineage>
        <taxon>Bacteria</taxon>
        <taxon>Bacillati</taxon>
        <taxon>Actinomycetota</taxon>
        <taxon>Actinomycetes</taxon>
        <taxon>Pseudonocardiales</taxon>
        <taxon>Pseudonocardiaceae</taxon>
        <taxon>Saccharopolyspora</taxon>
    </lineage>
</organism>
<feature type="domain" description="Methyltransferase type 11" evidence="2">
    <location>
        <begin position="74"/>
        <end position="174"/>
    </location>
</feature>
<dbReference type="InterPro" id="IPR013216">
    <property type="entry name" value="Methyltransf_11"/>
</dbReference>